<evidence type="ECO:0000313" key="3">
    <source>
        <dbReference type="EMBL" id="NAW12646.1"/>
    </source>
</evidence>
<dbReference type="SMART" id="SM00091">
    <property type="entry name" value="PAS"/>
    <property type="match status" value="1"/>
</dbReference>
<dbReference type="GO" id="GO:0006355">
    <property type="term" value="P:regulation of DNA-templated transcription"/>
    <property type="evidence" value="ECO:0007669"/>
    <property type="project" value="InterPro"/>
</dbReference>
<dbReference type="SMART" id="SM00267">
    <property type="entry name" value="GGDEF"/>
    <property type="match status" value="1"/>
</dbReference>
<dbReference type="InterPro" id="IPR000014">
    <property type="entry name" value="PAS"/>
</dbReference>
<dbReference type="SUPFAM" id="SSF55073">
    <property type="entry name" value="Nucleotide cyclase"/>
    <property type="match status" value="1"/>
</dbReference>
<dbReference type="SMART" id="SM00052">
    <property type="entry name" value="EAL"/>
    <property type="match status" value="1"/>
</dbReference>
<dbReference type="CDD" id="cd00130">
    <property type="entry name" value="PAS"/>
    <property type="match status" value="1"/>
</dbReference>
<dbReference type="Gene3D" id="3.20.20.450">
    <property type="entry name" value="EAL domain"/>
    <property type="match status" value="1"/>
</dbReference>
<dbReference type="Gene3D" id="3.30.70.270">
    <property type="match status" value="1"/>
</dbReference>
<dbReference type="PANTHER" id="PTHR44757:SF2">
    <property type="entry name" value="BIOFILM ARCHITECTURE MAINTENANCE PROTEIN MBAA"/>
    <property type="match status" value="1"/>
</dbReference>
<feature type="domain" description="GGDEF" evidence="2">
    <location>
        <begin position="156"/>
        <end position="285"/>
    </location>
</feature>
<keyword evidence="4" id="KW-1185">Reference proteome</keyword>
<dbReference type="CDD" id="cd01949">
    <property type="entry name" value="GGDEF"/>
    <property type="match status" value="1"/>
</dbReference>
<evidence type="ECO:0000313" key="4">
    <source>
        <dbReference type="Proteomes" id="UP000448235"/>
    </source>
</evidence>
<dbReference type="RefSeq" id="WP_161423082.1">
    <property type="nucleotide sequence ID" value="NZ_JARWMY010000005.1"/>
</dbReference>
<dbReference type="InterPro" id="IPR001633">
    <property type="entry name" value="EAL_dom"/>
</dbReference>
<gene>
    <name evidence="3" type="ORF">GRB80_07280</name>
</gene>
<dbReference type="Proteomes" id="UP000448235">
    <property type="component" value="Unassembled WGS sequence"/>
</dbReference>
<name>A0A7X5ALD6_9GAMM</name>
<protein>
    <submittedName>
        <fullName evidence="3">EAL domain-containing protein</fullName>
    </submittedName>
</protein>
<dbReference type="Gene3D" id="3.30.450.20">
    <property type="entry name" value="PAS domain"/>
    <property type="match status" value="1"/>
</dbReference>
<dbReference type="EMBL" id="WUTS01000001">
    <property type="protein sequence ID" value="NAW12646.1"/>
    <property type="molecule type" value="Genomic_DNA"/>
</dbReference>
<proteinExistence type="predicted"/>
<dbReference type="Pfam" id="PF00990">
    <property type="entry name" value="GGDEF"/>
    <property type="match status" value="1"/>
</dbReference>
<dbReference type="PROSITE" id="PS50883">
    <property type="entry name" value="EAL"/>
    <property type="match status" value="1"/>
</dbReference>
<reference evidence="3 4" key="1">
    <citation type="submission" date="2019-12" db="EMBL/GenBank/DDBJ databases">
        <title>Draft genome sequencing of Halomonas icarensis D1-1.</title>
        <authorList>
            <person name="Pandiyan K."/>
            <person name="Kushwaha P."/>
            <person name="Gowdham M."/>
            <person name="Chakdar H."/>
            <person name="Singh A."/>
            <person name="Kumar M."/>
            <person name="Saxena A.K."/>
        </authorList>
    </citation>
    <scope>NUCLEOTIDE SEQUENCE [LARGE SCALE GENOMIC DNA]</scope>
    <source>
        <strain evidence="3 4">D1-1</strain>
    </source>
</reference>
<dbReference type="NCBIfam" id="TIGR00229">
    <property type="entry name" value="sensory_box"/>
    <property type="match status" value="1"/>
</dbReference>
<evidence type="ECO:0000259" key="1">
    <source>
        <dbReference type="PROSITE" id="PS50883"/>
    </source>
</evidence>
<dbReference type="InterPro" id="IPR043128">
    <property type="entry name" value="Rev_trsase/Diguanyl_cyclase"/>
</dbReference>
<dbReference type="CDD" id="cd01948">
    <property type="entry name" value="EAL"/>
    <property type="match status" value="1"/>
</dbReference>
<dbReference type="InterPro" id="IPR013767">
    <property type="entry name" value="PAS_fold"/>
</dbReference>
<organism evidence="3 4">
    <name type="scientific">Halomonas icarae</name>
    <dbReference type="NCBI Taxonomy" id="2691040"/>
    <lineage>
        <taxon>Bacteria</taxon>
        <taxon>Pseudomonadati</taxon>
        <taxon>Pseudomonadota</taxon>
        <taxon>Gammaproteobacteria</taxon>
        <taxon>Oceanospirillales</taxon>
        <taxon>Halomonadaceae</taxon>
        <taxon>Halomonas</taxon>
    </lineage>
</organism>
<comment type="caution">
    <text evidence="3">The sequence shown here is derived from an EMBL/GenBank/DDBJ whole genome shotgun (WGS) entry which is preliminary data.</text>
</comment>
<dbReference type="InterPro" id="IPR052155">
    <property type="entry name" value="Biofilm_reg_signaling"/>
</dbReference>
<dbReference type="AlphaFoldDB" id="A0A7X5ALD6"/>
<dbReference type="Pfam" id="PF00989">
    <property type="entry name" value="PAS"/>
    <property type="match status" value="1"/>
</dbReference>
<dbReference type="SUPFAM" id="SSF55785">
    <property type="entry name" value="PYP-like sensor domain (PAS domain)"/>
    <property type="match status" value="1"/>
</dbReference>
<dbReference type="InterPro" id="IPR035965">
    <property type="entry name" value="PAS-like_dom_sf"/>
</dbReference>
<evidence type="ECO:0000259" key="2">
    <source>
        <dbReference type="PROSITE" id="PS50887"/>
    </source>
</evidence>
<dbReference type="SUPFAM" id="SSF141868">
    <property type="entry name" value="EAL domain-like"/>
    <property type="match status" value="1"/>
</dbReference>
<dbReference type="InterPro" id="IPR035919">
    <property type="entry name" value="EAL_sf"/>
</dbReference>
<dbReference type="NCBIfam" id="TIGR00254">
    <property type="entry name" value="GGDEF"/>
    <property type="match status" value="1"/>
</dbReference>
<dbReference type="Pfam" id="PF00563">
    <property type="entry name" value="EAL"/>
    <property type="match status" value="1"/>
</dbReference>
<dbReference type="InterPro" id="IPR000160">
    <property type="entry name" value="GGDEF_dom"/>
</dbReference>
<dbReference type="PROSITE" id="PS50887">
    <property type="entry name" value="GGDEF"/>
    <property type="match status" value="1"/>
</dbReference>
<feature type="domain" description="EAL" evidence="1">
    <location>
        <begin position="294"/>
        <end position="548"/>
    </location>
</feature>
<dbReference type="InterPro" id="IPR029787">
    <property type="entry name" value="Nucleotide_cyclase"/>
</dbReference>
<accession>A0A7X5ALD6</accession>
<dbReference type="PANTHER" id="PTHR44757">
    <property type="entry name" value="DIGUANYLATE CYCLASE DGCP"/>
    <property type="match status" value="1"/>
</dbReference>
<sequence length="578" mass="64232">MTAALVHAAFQQAGEAMVVADADLKVLVANTAFAELARLEAAQLQGLCLYKLVDESCMAMDLREMLRTSDQVKTEFMFRNHLGQSAPVLLSLSGVRDADGKLSHYMMVISDLMALAASGRKTGREVYFDALTGLPNRELLGQLMNESIEHARRRGAQLALCVLDVDHFKTINDTHGQEIGDQLITQLAHRISHLVQGDDILARIGGDEFALLLQQGADEETLAWLLNSIAAPLFLKGIMLKVTVSLGVALYPQDDVEGDVLLRHATQAMHRAKQQGRNIFHVFDSRFDRELQAREEQRRRFQRAITDNELCLHYQPQVDMLDGRVIGLEALVRWQHPERGLLPPGAFLPLIEGSSLDDRLGEWVLEAALQQLEAWGQEGVNLPINVNISPSHLLSEDFVERLTLMLSRHPEVPVTRLKLEILESTALSDLPAALETMRRCQELGIDFAIDDFGTGYSSLTHMRQLPVDLIKIDQSFVRDMLDDPGDLAIVESVIFMANRFKRPMLAEGVETIEHARRLLALGCAQAQGYGIAKPMPSTDLPAWLSEWSERHDWTALAMQVMPPSGESSTSSAACRIGN</sequence>